<comment type="caution">
    <text evidence="4">The sequence shown here is derived from an EMBL/GenBank/DDBJ whole genome shotgun (WGS) entry which is preliminary data.</text>
</comment>
<name>A0ABQ8GB25_9PEZI</name>
<feature type="compositionally biased region" description="Polar residues" evidence="1">
    <location>
        <begin position="127"/>
        <end position="143"/>
    </location>
</feature>
<keyword evidence="5" id="KW-1185">Reference proteome</keyword>
<reference evidence="4 5" key="1">
    <citation type="journal article" date="2021" name="Nat. Commun.">
        <title>Genetic determinants of endophytism in the Arabidopsis root mycobiome.</title>
        <authorList>
            <person name="Mesny F."/>
            <person name="Miyauchi S."/>
            <person name="Thiergart T."/>
            <person name="Pickel B."/>
            <person name="Atanasova L."/>
            <person name="Karlsson M."/>
            <person name="Huettel B."/>
            <person name="Barry K.W."/>
            <person name="Haridas S."/>
            <person name="Chen C."/>
            <person name="Bauer D."/>
            <person name="Andreopoulos W."/>
            <person name="Pangilinan J."/>
            <person name="LaButti K."/>
            <person name="Riley R."/>
            <person name="Lipzen A."/>
            <person name="Clum A."/>
            <person name="Drula E."/>
            <person name="Henrissat B."/>
            <person name="Kohler A."/>
            <person name="Grigoriev I.V."/>
            <person name="Martin F.M."/>
            <person name="Hacquard S."/>
        </authorList>
    </citation>
    <scope>NUCLEOTIDE SEQUENCE [LARGE SCALE GENOMIC DNA]</scope>
    <source>
        <strain evidence="4 5">MPI-SDFR-AT-0080</strain>
    </source>
</reference>
<proteinExistence type="predicted"/>
<keyword evidence="3" id="KW-0732">Signal</keyword>
<sequence>MASRALSLRLALSLLLSFYLNLAHAVSSQEPLKPIEARGYAVGDAVPVTCLNRTIDTGEHITDASGQLQYIPFPVCNETGKPLELYFGIEKDMNCTIDFISDPLYHLLEFYVHNDAPLTCRIPSRPLHTSKSSPDGEVSSSEYSVDAVSEKSGAMGAQSAAYTPLIIGLTGTLQLPHLHISNHLNVLIHAAPRAVAPGTIDAATAYSVSHASRNTKIVIGDSLALKLSVRWYPSPVLPSQWSGVGGHVYMSTIVYCMLSAGAATAVCFAWFRGVELPRRLKRYGKDRAIGVESGRGYNGYGLGVGGGYGYAGGKRD</sequence>
<evidence type="ECO:0000313" key="5">
    <source>
        <dbReference type="Proteomes" id="UP000774617"/>
    </source>
</evidence>
<protein>
    <submittedName>
        <fullName evidence="4">Uncharacterized protein</fullName>
    </submittedName>
</protein>
<feature type="signal peptide" evidence="3">
    <location>
        <begin position="1"/>
        <end position="25"/>
    </location>
</feature>
<feature type="region of interest" description="Disordered" evidence="1">
    <location>
        <begin position="125"/>
        <end position="144"/>
    </location>
</feature>
<organism evidence="4 5">
    <name type="scientific">Macrophomina phaseolina</name>
    <dbReference type="NCBI Taxonomy" id="35725"/>
    <lineage>
        <taxon>Eukaryota</taxon>
        <taxon>Fungi</taxon>
        <taxon>Dikarya</taxon>
        <taxon>Ascomycota</taxon>
        <taxon>Pezizomycotina</taxon>
        <taxon>Dothideomycetes</taxon>
        <taxon>Dothideomycetes incertae sedis</taxon>
        <taxon>Botryosphaeriales</taxon>
        <taxon>Botryosphaeriaceae</taxon>
        <taxon>Macrophomina</taxon>
    </lineage>
</organism>
<gene>
    <name evidence="4" type="ORF">B0J12DRAFT_667605</name>
</gene>
<evidence type="ECO:0000256" key="2">
    <source>
        <dbReference type="SAM" id="Phobius"/>
    </source>
</evidence>
<evidence type="ECO:0000313" key="4">
    <source>
        <dbReference type="EMBL" id="KAH7047619.1"/>
    </source>
</evidence>
<feature type="chain" id="PRO_5045831171" evidence="3">
    <location>
        <begin position="26"/>
        <end position="316"/>
    </location>
</feature>
<keyword evidence="2" id="KW-0472">Membrane</keyword>
<accession>A0ABQ8GB25</accession>
<keyword evidence="2" id="KW-1133">Transmembrane helix</keyword>
<evidence type="ECO:0000256" key="1">
    <source>
        <dbReference type="SAM" id="MobiDB-lite"/>
    </source>
</evidence>
<feature type="transmembrane region" description="Helical" evidence="2">
    <location>
        <begin position="248"/>
        <end position="271"/>
    </location>
</feature>
<dbReference type="PANTHER" id="PTHR40368:SF1">
    <property type="entry name" value="YALI0F14399P"/>
    <property type="match status" value="1"/>
</dbReference>
<dbReference type="EMBL" id="JAGTJR010000016">
    <property type="protein sequence ID" value="KAH7047619.1"/>
    <property type="molecule type" value="Genomic_DNA"/>
</dbReference>
<dbReference type="PANTHER" id="PTHR40368">
    <property type="entry name" value="YALI0F14399P"/>
    <property type="match status" value="1"/>
</dbReference>
<keyword evidence="2" id="KW-0812">Transmembrane</keyword>
<evidence type="ECO:0000256" key="3">
    <source>
        <dbReference type="SAM" id="SignalP"/>
    </source>
</evidence>
<dbReference type="Proteomes" id="UP000774617">
    <property type="component" value="Unassembled WGS sequence"/>
</dbReference>